<organism evidence="2 3">
    <name type="scientific">Micromonospora craterilacus</name>
    <dbReference type="NCBI Taxonomy" id="1655439"/>
    <lineage>
        <taxon>Bacteria</taxon>
        <taxon>Bacillati</taxon>
        <taxon>Actinomycetota</taxon>
        <taxon>Actinomycetes</taxon>
        <taxon>Micromonosporales</taxon>
        <taxon>Micromonosporaceae</taxon>
        <taxon>Micromonospora</taxon>
    </lineage>
</organism>
<gene>
    <name evidence="2" type="ORF">C1I95_05840</name>
</gene>
<evidence type="ECO:0000313" key="2">
    <source>
        <dbReference type="EMBL" id="PZG22188.1"/>
    </source>
</evidence>
<accession>A0A2W2FBG0</accession>
<sequence>MGVVLRRAVPVLVVALLLATPVATAWLVGDLTNREARRLAAEGVPLDYFLRPVSLGATGDRVVGVLACVLVILSLALLIRATATRTLDSRWWTVLLALMLSGALIGFAWRVMTAGGIGANIGAGLVVLAGGPVLLLLLIVAAVQAFRLRRQQAA</sequence>
<dbReference type="AlphaFoldDB" id="A0A2W2FBG0"/>
<proteinExistence type="predicted"/>
<feature type="transmembrane region" description="Helical" evidence="1">
    <location>
        <begin position="62"/>
        <end position="79"/>
    </location>
</feature>
<feature type="transmembrane region" description="Helical" evidence="1">
    <location>
        <begin position="91"/>
        <end position="109"/>
    </location>
</feature>
<protein>
    <submittedName>
        <fullName evidence="2">Uncharacterized protein</fullName>
    </submittedName>
</protein>
<name>A0A2W2FBG0_9ACTN</name>
<comment type="caution">
    <text evidence="2">The sequence shown here is derived from an EMBL/GenBank/DDBJ whole genome shotgun (WGS) entry which is preliminary data.</text>
</comment>
<keyword evidence="3" id="KW-1185">Reference proteome</keyword>
<keyword evidence="1" id="KW-0812">Transmembrane</keyword>
<dbReference type="Proteomes" id="UP000248924">
    <property type="component" value="Unassembled WGS sequence"/>
</dbReference>
<reference evidence="2 3" key="1">
    <citation type="submission" date="2018-01" db="EMBL/GenBank/DDBJ databases">
        <title>Draft genome sequence of Jishengella sp. NA12.</title>
        <authorList>
            <person name="Sahin N."/>
            <person name="Ay H."/>
            <person name="Saygin H."/>
        </authorList>
    </citation>
    <scope>NUCLEOTIDE SEQUENCE [LARGE SCALE GENOMIC DNA]</scope>
    <source>
        <strain evidence="2 3">NA12</strain>
    </source>
</reference>
<evidence type="ECO:0000313" key="3">
    <source>
        <dbReference type="Proteomes" id="UP000248924"/>
    </source>
</evidence>
<feature type="transmembrane region" description="Helical" evidence="1">
    <location>
        <begin position="121"/>
        <end position="143"/>
    </location>
</feature>
<evidence type="ECO:0000256" key="1">
    <source>
        <dbReference type="SAM" id="Phobius"/>
    </source>
</evidence>
<dbReference type="EMBL" id="POTY01000021">
    <property type="protein sequence ID" value="PZG22188.1"/>
    <property type="molecule type" value="Genomic_DNA"/>
</dbReference>
<keyword evidence="1" id="KW-1133">Transmembrane helix</keyword>
<keyword evidence="1" id="KW-0472">Membrane</keyword>